<dbReference type="InterPro" id="IPR002937">
    <property type="entry name" value="Amino_oxidase"/>
</dbReference>
<dbReference type="PANTHER" id="PTHR10742:SF313">
    <property type="entry name" value="AMINE OXIDASE"/>
    <property type="match status" value="1"/>
</dbReference>
<proteinExistence type="predicted"/>
<evidence type="ECO:0000259" key="2">
    <source>
        <dbReference type="Pfam" id="PF01593"/>
    </source>
</evidence>
<dbReference type="Proteomes" id="UP000007879">
    <property type="component" value="Unassembled WGS sequence"/>
</dbReference>
<accession>A0AAN0IM91</accession>
<feature type="transmembrane region" description="Helical" evidence="1">
    <location>
        <begin position="12"/>
        <end position="32"/>
    </location>
</feature>
<dbReference type="AlphaFoldDB" id="A0AAN0IM91"/>
<dbReference type="Pfam" id="PF01593">
    <property type="entry name" value="Amino_oxidase"/>
    <property type="match status" value="1"/>
</dbReference>
<dbReference type="GO" id="GO:0006598">
    <property type="term" value="P:polyamine catabolic process"/>
    <property type="evidence" value="ECO:0007669"/>
    <property type="project" value="TreeGrafter"/>
</dbReference>
<reference evidence="4" key="1">
    <citation type="journal article" date="2010" name="Nature">
        <title>The Amphimedon queenslandica genome and the evolution of animal complexity.</title>
        <authorList>
            <person name="Srivastava M."/>
            <person name="Simakov O."/>
            <person name="Chapman J."/>
            <person name="Fahey B."/>
            <person name="Gauthier M.E."/>
            <person name="Mitros T."/>
            <person name="Richards G.S."/>
            <person name="Conaco C."/>
            <person name="Dacre M."/>
            <person name="Hellsten U."/>
            <person name="Larroux C."/>
            <person name="Putnam N.H."/>
            <person name="Stanke M."/>
            <person name="Adamska M."/>
            <person name="Darling A."/>
            <person name="Degnan S.M."/>
            <person name="Oakley T.H."/>
            <person name="Plachetzki D.C."/>
            <person name="Zhai Y."/>
            <person name="Adamski M."/>
            <person name="Calcino A."/>
            <person name="Cummins S.F."/>
            <person name="Goodstein D.M."/>
            <person name="Harris C."/>
            <person name="Jackson D.J."/>
            <person name="Leys S.P."/>
            <person name="Shu S."/>
            <person name="Woodcroft B.J."/>
            <person name="Vervoort M."/>
            <person name="Kosik K.S."/>
            <person name="Manning G."/>
            <person name="Degnan B.M."/>
            <person name="Rokhsar D.S."/>
        </authorList>
    </citation>
    <scope>NUCLEOTIDE SEQUENCE [LARGE SCALE GENOMIC DNA]</scope>
</reference>
<dbReference type="RefSeq" id="XP_011403692.2">
    <property type="nucleotide sequence ID" value="XM_011405390.2"/>
</dbReference>
<evidence type="ECO:0000313" key="4">
    <source>
        <dbReference type="Proteomes" id="UP000007879"/>
    </source>
</evidence>
<keyword evidence="1" id="KW-0812">Transmembrane</keyword>
<feature type="domain" description="Amine oxidase" evidence="2">
    <location>
        <begin position="73"/>
        <end position="429"/>
    </location>
</feature>
<evidence type="ECO:0000313" key="3">
    <source>
        <dbReference type="EnsemblMetazoa" id="XP_011403692.2"/>
    </source>
</evidence>
<dbReference type="GeneID" id="105312612"/>
<keyword evidence="4" id="KW-1185">Reference proteome</keyword>
<dbReference type="InterPro" id="IPR050281">
    <property type="entry name" value="Flavin_monoamine_oxidase"/>
</dbReference>
<dbReference type="InterPro" id="IPR036188">
    <property type="entry name" value="FAD/NAD-bd_sf"/>
</dbReference>
<organism evidence="3 4">
    <name type="scientific">Amphimedon queenslandica</name>
    <name type="common">Sponge</name>
    <dbReference type="NCBI Taxonomy" id="400682"/>
    <lineage>
        <taxon>Eukaryota</taxon>
        <taxon>Metazoa</taxon>
        <taxon>Porifera</taxon>
        <taxon>Demospongiae</taxon>
        <taxon>Heteroscleromorpha</taxon>
        <taxon>Haplosclerida</taxon>
        <taxon>Niphatidae</taxon>
        <taxon>Amphimedon</taxon>
    </lineage>
</organism>
<evidence type="ECO:0000256" key="1">
    <source>
        <dbReference type="SAM" id="Phobius"/>
    </source>
</evidence>
<dbReference type="Gene3D" id="3.50.50.60">
    <property type="entry name" value="FAD/NAD(P)-binding domain"/>
    <property type="match status" value="1"/>
</dbReference>
<sequence>MITYLYSVDHSCLLTLLLSVSSNRAIMMFFSWKRCFLFAFLFTSDEVQSSSDHQPNCERDIQFDVLILGAGTAGMTAARLLSINGIDNFKIIEGSSGIGGRMKKGKFGGRVIEYGANWIHNGPKDPHSVRNTDNPLWIIARDEVTQHQLCGRKHKLRVVKTDKSIYMDRDTVLSSYTVVPTPVVSRLSRGYSKALDAAIASAKLTPTLTEPVSVEEGLRNFRWRPNEPPRKQLKQSLEWSKFDFGHTIRTGQSSLELMALEPEAGYDYLATDGDGYVSLLDCIGHGLKDDNKILLNSTVKRIKFNNDCVCAEGADSNDADHVWCGKYGIITFSIGVLQNWLRSKRLVITSKPKMDAINHSRMGIYLKIFVLFKENLTSLPKGNYDYLYRTINHHGDYQVIQQIQRNLILLTIVGEAAAEALQKEKEEIKEDRESID</sequence>
<dbReference type="Gene3D" id="3.90.660.10">
    <property type="match status" value="1"/>
</dbReference>
<protein>
    <recommendedName>
        <fullName evidence="2">Amine oxidase domain-containing protein</fullName>
    </recommendedName>
</protein>
<dbReference type="KEGG" id="aqu:105312612"/>
<dbReference type="EnsemblMetazoa" id="XM_011405390.2">
    <property type="protein sequence ID" value="XP_011403692.2"/>
    <property type="gene ID" value="LOC105312612"/>
</dbReference>
<name>A0AAN0IM91_AMPQE</name>
<keyword evidence="1" id="KW-0472">Membrane</keyword>
<dbReference type="PANTHER" id="PTHR10742">
    <property type="entry name" value="FLAVIN MONOAMINE OXIDASE"/>
    <property type="match status" value="1"/>
</dbReference>
<keyword evidence="1" id="KW-1133">Transmembrane helix</keyword>
<dbReference type="GO" id="GO:0016491">
    <property type="term" value="F:oxidoreductase activity"/>
    <property type="evidence" value="ECO:0007669"/>
    <property type="project" value="InterPro"/>
</dbReference>
<dbReference type="SUPFAM" id="SSF51905">
    <property type="entry name" value="FAD/NAD(P)-binding domain"/>
    <property type="match status" value="1"/>
</dbReference>
<reference evidence="3" key="2">
    <citation type="submission" date="2024-06" db="UniProtKB">
        <authorList>
            <consortium name="EnsemblMetazoa"/>
        </authorList>
    </citation>
    <scope>IDENTIFICATION</scope>
</reference>